<dbReference type="PANTHER" id="PTHR34535:SF3">
    <property type="entry name" value="HYDROGENASE MATURATION FACTOR HYPA"/>
    <property type="match status" value="1"/>
</dbReference>
<dbReference type="NCBIfam" id="TIGR00100">
    <property type="entry name" value="hypA"/>
    <property type="match status" value="1"/>
</dbReference>
<gene>
    <name evidence="4 5" type="primary">hypA</name>
    <name evidence="5" type="ORF">C5689_09460</name>
</gene>
<sequence>MHEMALTESIVELIEEESRKQGFSRVRVVRLEIGALSHVEPEAIRFCFEAVAHGGIVQGARLDIVRTPGEGWCLDCAKTVAVEERFGPCPDCGGYHVQVTGGEDMRVQELEVD</sequence>
<dbReference type="Gene3D" id="3.30.2320.80">
    <property type="match status" value="1"/>
</dbReference>
<dbReference type="AlphaFoldDB" id="A0A2U1SRB1"/>
<dbReference type="Pfam" id="PF01155">
    <property type="entry name" value="HypA"/>
    <property type="match status" value="1"/>
</dbReference>
<evidence type="ECO:0000313" key="6">
    <source>
        <dbReference type="Proteomes" id="UP000245137"/>
    </source>
</evidence>
<proteinExistence type="inferred from homology"/>
<dbReference type="HAMAP" id="MF_00213">
    <property type="entry name" value="HypA_HybF"/>
    <property type="match status" value="1"/>
</dbReference>
<keyword evidence="3 4" id="KW-0862">Zinc</keyword>
<keyword evidence="6" id="KW-1185">Reference proteome</keyword>
<dbReference type="GO" id="GO:0008270">
    <property type="term" value="F:zinc ion binding"/>
    <property type="evidence" value="ECO:0007669"/>
    <property type="project" value="UniProtKB-UniRule"/>
</dbReference>
<name>A0A2U1SRB1_METSR</name>
<comment type="caution">
    <text evidence="5">The sequence shown here is derived from an EMBL/GenBank/DDBJ whole genome shotgun (WGS) entry which is preliminary data.</text>
</comment>
<comment type="similarity">
    <text evidence="4">Belongs to the HypA/HybF family.</text>
</comment>
<comment type="function">
    <text evidence="4">Involved in the maturation of [NiFe] hydrogenases. Required for nickel insertion into the metal center of the hydrogenase.</text>
</comment>
<evidence type="ECO:0000256" key="2">
    <source>
        <dbReference type="ARBA" id="ARBA00022723"/>
    </source>
</evidence>
<evidence type="ECO:0000313" key="5">
    <source>
        <dbReference type="EMBL" id="PWB94151.1"/>
    </source>
</evidence>
<feature type="binding site" evidence="4">
    <location>
        <position position="73"/>
    </location>
    <ligand>
        <name>Zn(2+)</name>
        <dbReference type="ChEBI" id="CHEBI:29105"/>
    </ligand>
</feature>
<evidence type="ECO:0000256" key="4">
    <source>
        <dbReference type="HAMAP-Rule" id="MF_00213"/>
    </source>
</evidence>
<reference evidence="5 6" key="1">
    <citation type="journal article" date="2018" name="Appl. Microbiol. Biotechnol.">
        <title>Co-cultivation of the strictly anaerobic methanogen Methanosarcina barkeri with aerobic methanotrophs in an oxygen-limited membrane bioreactor.</title>
        <authorList>
            <person name="In 't Zandt M.H."/>
            <person name="van den Bosch T.J.M."/>
            <person name="Rijkers R."/>
            <person name="van Kessel M.A.H.J."/>
            <person name="Jetten M.S.M."/>
            <person name="Welte C.U."/>
        </authorList>
    </citation>
    <scope>NUCLEOTIDE SEQUENCE [LARGE SCALE GENOMIC DNA]</scope>
    <source>
        <strain evidence="5 6">DSM 17706</strain>
    </source>
</reference>
<feature type="binding site" evidence="4">
    <location>
        <position position="2"/>
    </location>
    <ligand>
        <name>Ni(2+)</name>
        <dbReference type="ChEBI" id="CHEBI:49786"/>
    </ligand>
</feature>
<dbReference type="EMBL" id="PUIV01000011">
    <property type="protein sequence ID" value="PWB94151.1"/>
    <property type="molecule type" value="Genomic_DNA"/>
</dbReference>
<dbReference type="FunFam" id="3.30.2320.80:FF:000001">
    <property type="entry name" value="Hydrogenase maturation factor HypA"/>
    <property type="match status" value="1"/>
</dbReference>
<dbReference type="OrthoDB" id="288014at2"/>
<dbReference type="GO" id="GO:0016151">
    <property type="term" value="F:nickel cation binding"/>
    <property type="evidence" value="ECO:0007669"/>
    <property type="project" value="UniProtKB-UniRule"/>
</dbReference>
<dbReference type="Proteomes" id="UP000245137">
    <property type="component" value="Unassembled WGS sequence"/>
</dbReference>
<organism evidence="5 6">
    <name type="scientific">Methylosinus sporium</name>
    <dbReference type="NCBI Taxonomy" id="428"/>
    <lineage>
        <taxon>Bacteria</taxon>
        <taxon>Pseudomonadati</taxon>
        <taxon>Pseudomonadota</taxon>
        <taxon>Alphaproteobacteria</taxon>
        <taxon>Hyphomicrobiales</taxon>
        <taxon>Methylocystaceae</taxon>
        <taxon>Methylosinus</taxon>
    </lineage>
</organism>
<evidence type="ECO:0000256" key="1">
    <source>
        <dbReference type="ARBA" id="ARBA00022596"/>
    </source>
</evidence>
<feature type="binding site" evidence="4">
    <location>
        <position position="92"/>
    </location>
    <ligand>
        <name>Zn(2+)</name>
        <dbReference type="ChEBI" id="CHEBI:29105"/>
    </ligand>
</feature>
<dbReference type="RefSeq" id="WP_108917030.1">
    <property type="nucleotide sequence ID" value="NZ_BGJY01000001.1"/>
</dbReference>
<feature type="binding site" evidence="4">
    <location>
        <position position="89"/>
    </location>
    <ligand>
        <name>Zn(2+)</name>
        <dbReference type="ChEBI" id="CHEBI:29105"/>
    </ligand>
</feature>
<evidence type="ECO:0000256" key="3">
    <source>
        <dbReference type="ARBA" id="ARBA00022833"/>
    </source>
</evidence>
<dbReference type="PANTHER" id="PTHR34535">
    <property type="entry name" value="HYDROGENASE MATURATION FACTOR HYPA"/>
    <property type="match status" value="1"/>
</dbReference>
<keyword evidence="2 4" id="KW-0479">Metal-binding</keyword>
<protein>
    <recommendedName>
        <fullName evidence="4">Hydrogenase maturation factor HypA</fullName>
    </recommendedName>
</protein>
<dbReference type="GO" id="GO:0051604">
    <property type="term" value="P:protein maturation"/>
    <property type="evidence" value="ECO:0007669"/>
    <property type="project" value="InterPro"/>
</dbReference>
<accession>A0A2U1SRB1</accession>
<dbReference type="GO" id="GO:0016530">
    <property type="term" value="F:metallochaperone activity"/>
    <property type="evidence" value="ECO:0007669"/>
    <property type="project" value="UniProtKB-ARBA"/>
</dbReference>
<dbReference type="PIRSF" id="PIRSF004761">
    <property type="entry name" value="Hydrgn_mat_HypA"/>
    <property type="match status" value="1"/>
</dbReference>
<keyword evidence="1 4" id="KW-0533">Nickel</keyword>
<feature type="binding site" evidence="4">
    <location>
        <position position="76"/>
    </location>
    <ligand>
        <name>Zn(2+)</name>
        <dbReference type="ChEBI" id="CHEBI:29105"/>
    </ligand>
</feature>
<dbReference type="InterPro" id="IPR000688">
    <property type="entry name" value="HypA/HybF"/>
</dbReference>